<protein>
    <recommendedName>
        <fullName evidence="4">Bifunctional protein PyrR</fullName>
    </recommendedName>
    <domain>
        <recommendedName>
            <fullName evidence="4">Pyrimidine operon regulatory protein</fullName>
        </recommendedName>
    </domain>
    <domain>
        <recommendedName>
            <fullName evidence="4">Uracil phosphoribosyltransferase</fullName>
            <shortName evidence="4">UPRTase</shortName>
            <ecNumber evidence="4">2.4.2.9</ecNumber>
        </recommendedName>
    </domain>
</protein>
<dbReference type="EMBL" id="LT629758">
    <property type="protein sequence ID" value="SDT79643.1"/>
    <property type="molecule type" value="Genomic_DNA"/>
</dbReference>
<evidence type="ECO:0000256" key="4">
    <source>
        <dbReference type="HAMAP-Rule" id="MF_01219"/>
    </source>
</evidence>
<gene>
    <name evidence="4" type="primary">pyrR</name>
    <name evidence="6" type="ORF">SAMN04489716_8872</name>
</gene>
<dbReference type="STRING" id="113562.SAMN04489716_8872"/>
<evidence type="ECO:0000313" key="6">
    <source>
        <dbReference type="EMBL" id="SDT79643.1"/>
    </source>
</evidence>
<dbReference type="FunFam" id="3.40.50.2020:FF:000020">
    <property type="entry name" value="Bifunctional protein PyrR"/>
    <property type="match status" value="1"/>
</dbReference>
<dbReference type="GO" id="GO:0004845">
    <property type="term" value="F:uracil phosphoribosyltransferase activity"/>
    <property type="evidence" value="ECO:0007669"/>
    <property type="project" value="UniProtKB-UniRule"/>
</dbReference>
<comment type="function">
    <text evidence="4">Regulates the transcription of the pyrimidine nucleotide (pyr) operon in response to exogenous pyrimidines.</text>
</comment>
<comment type="similarity">
    <text evidence="1 4">Belongs to the purine/pyrimidine phosphoribosyltransferase family. PyrR subfamily.</text>
</comment>
<dbReference type="GO" id="GO:0006355">
    <property type="term" value="P:regulation of DNA-templated transcription"/>
    <property type="evidence" value="ECO:0007669"/>
    <property type="project" value="UniProtKB-UniRule"/>
</dbReference>
<comment type="catalytic activity">
    <reaction evidence="4">
        <text>UMP + diphosphate = 5-phospho-alpha-D-ribose 1-diphosphate + uracil</text>
        <dbReference type="Rhea" id="RHEA:13017"/>
        <dbReference type="ChEBI" id="CHEBI:17568"/>
        <dbReference type="ChEBI" id="CHEBI:33019"/>
        <dbReference type="ChEBI" id="CHEBI:57865"/>
        <dbReference type="ChEBI" id="CHEBI:58017"/>
        <dbReference type="EC" id="2.4.2.9"/>
    </reaction>
</comment>
<dbReference type="PANTHER" id="PTHR11608:SF0">
    <property type="entry name" value="BIFUNCTIONAL PROTEIN PYRR"/>
    <property type="match status" value="1"/>
</dbReference>
<dbReference type="NCBIfam" id="NF003549">
    <property type="entry name" value="PRK05205.1-5"/>
    <property type="match status" value="1"/>
</dbReference>
<dbReference type="InterPro" id="IPR050137">
    <property type="entry name" value="PyrR_bifunctional"/>
</dbReference>
<organism evidence="6 7">
    <name type="scientific">Actinoplanes derwentensis</name>
    <dbReference type="NCBI Taxonomy" id="113562"/>
    <lineage>
        <taxon>Bacteria</taxon>
        <taxon>Bacillati</taxon>
        <taxon>Actinomycetota</taxon>
        <taxon>Actinomycetes</taxon>
        <taxon>Micromonosporales</taxon>
        <taxon>Micromonosporaceae</taxon>
        <taxon>Actinoplanes</taxon>
    </lineage>
</organism>
<dbReference type="CDD" id="cd06223">
    <property type="entry name" value="PRTases_typeI"/>
    <property type="match status" value="1"/>
</dbReference>
<comment type="function">
    <text evidence="4">Also displays a weak uracil phosphoribosyltransferase activity which is not physiologically significant.</text>
</comment>
<dbReference type="EC" id="2.4.2.9" evidence="4"/>
<evidence type="ECO:0000259" key="5">
    <source>
        <dbReference type="Pfam" id="PF00156"/>
    </source>
</evidence>
<dbReference type="HAMAP" id="MF_01219">
    <property type="entry name" value="PyrR"/>
    <property type="match status" value="1"/>
</dbReference>
<sequence>MAQPRADAPSKIILEESDLHRVVDRIAHQILEKTSGATGTVLLGIPTRGVPLAHRLAARIHAFEGVEVPVGSLDITLYRDDLRLKATRALGRTELPPAGIDGLRVVLVDDVLFSGRSVRAALDALKDLGRPSSVQLAVLVDRGHRQLPIRADYVGKNIPTALSESVKVALTETDGADEVRLIGGLS</sequence>
<name>A0A1H2DA88_9ACTN</name>
<dbReference type="SUPFAM" id="SSF53271">
    <property type="entry name" value="PRTase-like"/>
    <property type="match status" value="1"/>
</dbReference>
<dbReference type="OrthoDB" id="9802227at2"/>
<keyword evidence="7" id="KW-1185">Reference proteome</keyword>
<proteinExistence type="inferred from homology"/>
<evidence type="ECO:0000313" key="7">
    <source>
        <dbReference type="Proteomes" id="UP000198688"/>
    </source>
</evidence>
<dbReference type="InterPro" id="IPR023050">
    <property type="entry name" value="PyrR"/>
</dbReference>
<keyword evidence="2 4" id="KW-0805">Transcription regulation</keyword>
<keyword evidence="4 6" id="KW-0808">Transferase</keyword>
<keyword evidence="4 6" id="KW-0328">Glycosyltransferase</keyword>
<dbReference type="InterPro" id="IPR000836">
    <property type="entry name" value="PRTase_dom"/>
</dbReference>
<evidence type="ECO:0000256" key="1">
    <source>
        <dbReference type="ARBA" id="ARBA00005565"/>
    </source>
</evidence>
<feature type="domain" description="Phosphoribosyltransferase" evidence="5">
    <location>
        <begin position="16"/>
        <end position="159"/>
    </location>
</feature>
<keyword evidence="3 4" id="KW-0804">Transcription</keyword>
<dbReference type="Proteomes" id="UP000198688">
    <property type="component" value="Chromosome I"/>
</dbReference>
<dbReference type="RefSeq" id="WP_092555155.1">
    <property type="nucleotide sequence ID" value="NZ_BOMJ01000002.1"/>
</dbReference>
<evidence type="ECO:0000256" key="3">
    <source>
        <dbReference type="ARBA" id="ARBA00023163"/>
    </source>
</evidence>
<dbReference type="Gene3D" id="3.40.50.2020">
    <property type="match status" value="1"/>
</dbReference>
<reference evidence="6 7" key="1">
    <citation type="submission" date="2016-10" db="EMBL/GenBank/DDBJ databases">
        <authorList>
            <person name="de Groot N.N."/>
        </authorList>
    </citation>
    <scope>NUCLEOTIDE SEQUENCE [LARGE SCALE GENOMIC DNA]</scope>
    <source>
        <strain evidence="6 7">DSM 43941</strain>
    </source>
</reference>
<feature type="short sequence motif" description="PRPP-binding" evidence="4">
    <location>
        <begin position="105"/>
        <end position="117"/>
    </location>
</feature>
<accession>A0A1H2DA88</accession>
<evidence type="ECO:0000256" key="2">
    <source>
        <dbReference type="ARBA" id="ARBA00023015"/>
    </source>
</evidence>
<dbReference type="PANTHER" id="PTHR11608">
    <property type="entry name" value="BIFUNCTIONAL PROTEIN PYRR"/>
    <property type="match status" value="1"/>
</dbReference>
<dbReference type="NCBIfam" id="NF003547">
    <property type="entry name" value="PRK05205.1-3"/>
    <property type="match status" value="1"/>
</dbReference>
<dbReference type="InterPro" id="IPR029057">
    <property type="entry name" value="PRTase-like"/>
</dbReference>
<dbReference type="AlphaFoldDB" id="A0A1H2DA88"/>
<dbReference type="Pfam" id="PF00156">
    <property type="entry name" value="Pribosyltran"/>
    <property type="match status" value="1"/>
</dbReference>